<keyword evidence="1" id="KW-1133">Transmembrane helix</keyword>
<dbReference type="Gene3D" id="3.30.700.10">
    <property type="entry name" value="Glycoprotein, Type 4 Pilin"/>
    <property type="match status" value="1"/>
</dbReference>
<dbReference type="PANTHER" id="PTHR30093">
    <property type="entry name" value="GENERAL SECRETION PATHWAY PROTEIN G"/>
    <property type="match status" value="1"/>
</dbReference>
<sequence>MCWIGSGVKLLRRKDQGFTLVELLVVIAIIGVLVALLLPAVQAAREAARRTQCVNNQKQIGLALLNYEGTNGNLPAGRHGCDGAVEPSVSGCEQDSSILRSSMSGFVKILPYLEQQAIYDALDLSSQNRIIWPIGASSEEADGYTSWATPQIQQALNTRPDMFVCPSAGSEPITDSLVYQNAELPPATGDYVLNMGHRGPSWGRDFFGVKTDNSGLFFYIREIELREIEDGTSNTFFGGETLDSHVIDSSNIWSSAVRHLDGMRTTDNPVNTPAGPDFVDFVKMHRKRVPPDRPYFAACAFGSRHSRGANFFFADGHVEFISEDISPIPYNAYATRASQELNDEYAQEQ</sequence>
<dbReference type="PANTHER" id="PTHR30093:SF2">
    <property type="entry name" value="TYPE II SECRETION SYSTEM PROTEIN H"/>
    <property type="match status" value="1"/>
</dbReference>
<organism evidence="3 4">
    <name type="scientific">Bythopirellula goksoeyrii</name>
    <dbReference type="NCBI Taxonomy" id="1400387"/>
    <lineage>
        <taxon>Bacteria</taxon>
        <taxon>Pseudomonadati</taxon>
        <taxon>Planctomycetota</taxon>
        <taxon>Planctomycetia</taxon>
        <taxon>Pirellulales</taxon>
        <taxon>Lacipirellulaceae</taxon>
        <taxon>Bythopirellula</taxon>
    </lineage>
</organism>
<keyword evidence="1" id="KW-0472">Membrane</keyword>
<evidence type="ECO:0000259" key="2">
    <source>
        <dbReference type="Pfam" id="PF07596"/>
    </source>
</evidence>
<dbReference type="InterPro" id="IPR027558">
    <property type="entry name" value="Pre_pil_HX9DG_C"/>
</dbReference>
<proteinExistence type="predicted"/>
<keyword evidence="4" id="KW-1185">Reference proteome</keyword>
<name>A0A5B9QEF1_9BACT</name>
<dbReference type="Pfam" id="PF07963">
    <property type="entry name" value="N_methyl"/>
    <property type="match status" value="1"/>
</dbReference>
<dbReference type="NCBIfam" id="TIGR02532">
    <property type="entry name" value="IV_pilin_GFxxxE"/>
    <property type="match status" value="1"/>
</dbReference>
<protein>
    <submittedName>
        <fullName evidence="3">Type II secretion system protein G</fullName>
    </submittedName>
</protein>
<dbReference type="InterPro" id="IPR012902">
    <property type="entry name" value="N_methyl_site"/>
</dbReference>
<dbReference type="NCBIfam" id="TIGR04294">
    <property type="entry name" value="pre_pil_HX9DG"/>
    <property type="match status" value="1"/>
</dbReference>
<keyword evidence="1" id="KW-0812">Transmembrane</keyword>
<feature type="transmembrane region" description="Helical" evidence="1">
    <location>
        <begin position="20"/>
        <end position="41"/>
    </location>
</feature>
<dbReference type="InterPro" id="IPR011453">
    <property type="entry name" value="DUF1559"/>
</dbReference>
<dbReference type="KEGG" id="bgok:Pr1d_47620"/>
<evidence type="ECO:0000256" key="1">
    <source>
        <dbReference type="SAM" id="Phobius"/>
    </source>
</evidence>
<gene>
    <name evidence="3" type="primary">xcpT_12</name>
    <name evidence="3" type="ORF">Pr1d_47620</name>
</gene>
<dbReference type="Pfam" id="PF07596">
    <property type="entry name" value="SBP_bac_10"/>
    <property type="match status" value="1"/>
</dbReference>
<dbReference type="InterPro" id="IPR045584">
    <property type="entry name" value="Pilin-like"/>
</dbReference>
<dbReference type="Proteomes" id="UP000323917">
    <property type="component" value="Chromosome"/>
</dbReference>
<dbReference type="SUPFAM" id="SSF54523">
    <property type="entry name" value="Pili subunits"/>
    <property type="match status" value="1"/>
</dbReference>
<dbReference type="AlphaFoldDB" id="A0A5B9QEF1"/>
<evidence type="ECO:0000313" key="3">
    <source>
        <dbReference type="EMBL" id="QEG37417.1"/>
    </source>
</evidence>
<dbReference type="PROSITE" id="PS00409">
    <property type="entry name" value="PROKAR_NTER_METHYL"/>
    <property type="match status" value="1"/>
</dbReference>
<evidence type="ECO:0000313" key="4">
    <source>
        <dbReference type="Proteomes" id="UP000323917"/>
    </source>
</evidence>
<reference evidence="3 4" key="1">
    <citation type="submission" date="2019-08" db="EMBL/GenBank/DDBJ databases">
        <title>Deep-cultivation of Planctomycetes and their phenomic and genomic characterization uncovers novel biology.</title>
        <authorList>
            <person name="Wiegand S."/>
            <person name="Jogler M."/>
            <person name="Boedeker C."/>
            <person name="Pinto D."/>
            <person name="Vollmers J."/>
            <person name="Rivas-Marin E."/>
            <person name="Kohn T."/>
            <person name="Peeters S.H."/>
            <person name="Heuer A."/>
            <person name="Rast P."/>
            <person name="Oberbeckmann S."/>
            <person name="Bunk B."/>
            <person name="Jeske O."/>
            <person name="Meyerdierks A."/>
            <person name="Storesund J.E."/>
            <person name="Kallscheuer N."/>
            <person name="Luecker S."/>
            <person name="Lage O.M."/>
            <person name="Pohl T."/>
            <person name="Merkel B.J."/>
            <person name="Hornburger P."/>
            <person name="Mueller R.-W."/>
            <person name="Bruemmer F."/>
            <person name="Labrenz M."/>
            <person name="Spormann A.M."/>
            <person name="Op den Camp H."/>
            <person name="Overmann J."/>
            <person name="Amann R."/>
            <person name="Jetten M.S.M."/>
            <person name="Mascher T."/>
            <person name="Medema M.H."/>
            <person name="Devos D.P."/>
            <person name="Kaster A.-K."/>
            <person name="Ovreas L."/>
            <person name="Rohde M."/>
            <person name="Galperin M.Y."/>
            <person name="Jogler C."/>
        </authorList>
    </citation>
    <scope>NUCLEOTIDE SEQUENCE [LARGE SCALE GENOMIC DNA]</scope>
    <source>
        <strain evidence="3 4">Pr1d</strain>
    </source>
</reference>
<dbReference type="EMBL" id="CP042913">
    <property type="protein sequence ID" value="QEG37417.1"/>
    <property type="molecule type" value="Genomic_DNA"/>
</dbReference>
<feature type="domain" description="DUF1559" evidence="2">
    <location>
        <begin position="42"/>
        <end position="325"/>
    </location>
</feature>
<accession>A0A5B9QEF1</accession>